<dbReference type="RefSeq" id="WP_003412505.1">
    <property type="nucleotide sequence ID" value="NZ_ACOM01000001.1"/>
</dbReference>
<name>C4ICQ3_CLOBU</name>
<sequence length="57" mass="6653">MKIVISDYEDTLNRNLDYEINLIKAAFPICDVVIHVFKDNNSLIKEVKDADDMLPLW</sequence>
<gene>
    <name evidence="1" type="ORF">CLP_0932</name>
</gene>
<evidence type="ECO:0000313" key="1">
    <source>
        <dbReference type="EMBL" id="EEP56328.1"/>
    </source>
</evidence>
<dbReference type="EMBL" id="ACOM01000001">
    <property type="protein sequence ID" value="EEP56328.1"/>
    <property type="molecule type" value="Genomic_DNA"/>
</dbReference>
<accession>C4ICQ3</accession>
<reference evidence="1 2" key="1">
    <citation type="submission" date="2009-08" db="EMBL/GenBank/DDBJ databases">
        <authorList>
            <person name="Shrivastava S."/>
            <person name="Brinkac L.B."/>
            <person name="Brown J.L."/>
            <person name="Bruce D.B."/>
            <person name="Detter C."/>
            <person name="Green L.D."/>
            <person name="Munk C.A."/>
            <person name="Rogers Y.C."/>
            <person name="Tapia R."/>
            <person name="Sims D.R."/>
            <person name="Smith L.A."/>
            <person name="Smith T.J."/>
            <person name="Sutton G."/>
            <person name="Brettin T."/>
        </authorList>
    </citation>
    <scope>NUCLEOTIDE SEQUENCE [LARGE SCALE GENOMIC DNA]</scope>
    <source>
        <strain evidence="2">E4 str. BoNT E BL5262</strain>
    </source>
</reference>
<proteinExistence type="predicted"/>
<comment type="caution">
    <text evidence="1">The sequence shown here is derived from an EMBL/GenBank/DDBJ whole genome shotgun (WGS) entry which is preliminary data.</text>
</comment>
<dbReference type="HOGENOM" id="CLU_2988487_0_0_9"/>
<protein>
    <submittedName>
        <fullName evidence="1">Uncharacterized protein</fullName>
    </submittedName>
</protein>
<dbReference type="AlphaFoldDB" id="C4ICQ3"/>
<organism evidence="1 2">
    <name type="scientific">Clostridium butyricum E4 str. BoNT E BL5262</name>
    <dbReference type="NCBI Taxonomy" id="632245"/>
    <lineage>
        <taxon>Bacteria</taxon>
        <taxon>Bacillati</taxon>
        <taxon>Bacillota</taxon>
        <taxon>Clostridia</taxon>
        <taxon>Eubacteriales</taxon>
        <taxon>Clostridiaceae</taxon>
        <taxon>Clostridium</taxon>
    </lineage>
</organism>
<evidence type="ECO:0000313" key="2">
    <source>
        <dbReference type="Proteomes" id="UP000003081"/>
    </source>
</evidence>
<dbReference type="Proteomes" id="UP000003081">
    <property type="component" value="Unassembled WGS sequence"/>
</dbReference>
<keyword evidence="2" id="KW-1185">Reference proteome</keyword>